<feature type="compositionally biased region" description="Polar residues" evidence="1">
    <location>
        <begin position="73"/>
        <end position="90"/>
    </location>
</feature>
<feature type="region of interest" description="Disordered" evidence="1">
    <location>
        <begin position="57"/>
        <end position="105"/>
    </location>
</feature>
<evidence type="ECO:0000256" key="1">
    <source>
        <dbReference type="SAM" id="MobiDB-lite"/>
    </source>
</evidence>
<protein>
    <submittedName>
        <fullName evidence="2">Uncharacterized protein</fullName>
    </submittedName>
</protein>
<organism evidence="2 3">
    <name type="scientific">Gracilariopsis chorda</name>
    <dbReference type="NCBI Taxonomy" id="448386"/>
    <lineage>
        <taxon>Eukaryota</taxon>
        <taxon>Rhodophyta</taxon>
        <taxon>Florideophyceae</taxon>
        <taxon>Rhodymeniophycidae</taxon>
        <taxon>Gracilariales</taxon>
        <taxon>Gracilariaceae</taxon>
        <taxon>Gracilariopsis</taxon>
    </lineage>
</organism>
<accession>A0A2V3IJI1</accession>
<evidence type="ECO:0000313" key="2">
    <source>
        <dbReference type="EMBL" id="PXF42237.1"/>
    </source>
</evidence>
<dbReference type="EMBL" id="NBIV01000171">
    <property type="protein sequence ID" value="PXF42237.1"/>
    <property type="molecule type" value="Genomic_DNA"/>
</dbReference>
<gene>
    <name evidence="2" type="ORF">BWQ96_08033</name>
</gene>
<name>A0A2V3IJI1_9FLOR</name>
<dbReference type="Proteomes" id="UP000247409">
    <property type="component" value="Unassembled WGS sequence"/>
</dbReference>
<comment type="caution">
    <text evidence="2">The sequence shown here is derived from an EMBL/GenBank/DDBJ whole genome shotgun (WGS) entry which is preliminary data.</text>
</comment>
<evidence type="ECO:0000313" key="3">
    <source>
        <dbReference type="Proteomes" id="UP000247409"/>
    </source>
</evidence>
<feature type="region of interest" description="Disordered" evidence="1">
    <location>
        <begin position="30"/>
        <end position="49"/>
    </location>
</feature>
<feature type="compositionally biased region" description="Basic and acidic residues" evidence="1">
    <location>
        <begin position="93"/>
        <end position="105"/>
    </location>
</feature>
<sequence length="120" mass="12833">MSFSPSDINSKLEDDMTKAALLGAVAISAEKGTESDALRTSESSGVSASIVGNASSYQFVENGSQEPDDHNESNANARQSENQFMASELTNDVGKEHGERNETDRCCHINPRNAVIRVGV</sequence>
<reference evidence="2 3" key="1">
    <citation type="journal article" date="2018" name="Mol. Biol. Evol.">
        <title>Analysis of the draft genome of the red seaweed Gracilariopsis chorda provides insights into genome size evolution in Rhodophyta.</title>
        <authorList>
            <person name="Lee J."/>
            <person name="Yang E.C."/>
            <person name="Graf L."/>
            <person name="Yang J.H."/>
            <person name="Qiu H."/>
            <person name="Zel Zion U."/>
            <person name="Chan C.X."/>
            <person name="Stephens T.G."/>
            <person name="Weber A.P.M."/>
            <person name="Boo G.H."/>
            <person name="Boo S.M."/>
            <person name="Kim K.M."/>
            <person name="Shin Y."/>
            <person name="Jung M."/>
            <person name="Lee S.J."/>
            <person name="Yim H.S."/>
            <person name="Lee J.H."/>
            <person name="Bhattacharya D."/>
            <person name="Yoon H.S."/>
        </authorList>
    </citation>
    <scope>NUCLEOTIDE SEQUENCE [LARGE SCALE GENOMIC DNA]</scope>
    <source>
        <strain evidence="2 3">SKKU-2015</strain>
        <tissue evidence="2">Whole body</tissue>
    </source>
</reference>
<feature type="compositionally biased region" description="Polar residues" evidence="1">
    <location>
        <begin position="40"/>
        <end position="49"/>
    </location>
</feature>
<proteinExistence type="predicted"/>
<keyword evidence="3" id="KW-1185">Reference proteome</keyword>
<dbReference type="AlphaFoldDB" id="A0A2V3IJI1"/>